<dbReference type="PROSITE" id="PS51257">
    <property type="entry name" value="PROKAR_LIPOPROTEIN"/>
    <property type="match status" value="1"/>
</dbReference>
<dbReference type="InterPro" id="IPR023765">
    <property type="entry name" value="SBP_5_CS"/>
</dbReference>
<proteinExistence type="inferred from homology"/>
<dbReference type="PROSITE" id="PS01040">
    <property type="entry name" value="SBP_BACTERIAL_5"/>
    <property type="match status" value="1"/>
</dbReference>
<evidence type="ECO:0000259" key="6">
    <source>
        <dbReference type="Pfam" id="PF00496"/>
    </source>
</evidence>
<keyword evidence="4 5" id="KW-0732">Signal</keyword>
<dbReference type="GO" id="GO:1904680">
    <property type="term" value="F:peptide transmembrane transporter activity"/>
    <property type="evidence" value="ECO:0007669"/>
    <property type="project" value="TreeGrafter"/>
</dbReference>
<keyword evidence="8" id="KW-1185">Reference proteome</keyword>
<dbReference type="Proteomes" id="UP000036923">
    <property type="component" value="Unassembled WGS sequence"/>
</dbReference>
<feature type="domain" description="Solute-binding protein family 5" evidence="6">
    <location>
        <begin position="74"/>
        <end position="429"/>
    </location>
</feature>
<dbReference type="Pfam" id="PF00496">
    <property type="entry name" value="SBP_bac_5"/>
    <property type="match status" value="1"/>
</dbReference>
<accession>A0A0L6JWC7</accession>
<dbReference type="GO" id="GO:0043190">
    <property type="term" value="C:ATP-binding cassette (ABC) transporter complex"/>
    <property type="evidence" value="ECO:0007669"/>
    <property type="project" value="InterPro"/>
</dbReference>
<comment type="subcellular location">
    <subcellularLocation>
        <location evidence="1">Cell membrane</location>
        <topology evidence="1">Lipid-anchor</topology>
    </subcellularLocation>
</comment>
<comment type="caution">
    <text evidence="7">The sequence shown here is derived from an EMBL/GenBank/DDBJ whole genome shotgun (WGS) entry which is preliminary data.</text>
</comment>
<gene>
    <name evidence="7" type="ORF">Bccel_5425</name>
</gene>
<dbReference type="STRING" id="398512.Bccel_5425"/>
<feature type="signal peptide" evidence="5">
    <location>
        <begin position="1"/>
        <end position="18"/>
    </location>
</feature>
<dbReference type="PANTHER" id="PTHR30290">
    <property type="entry name" value="PERIPLASMIC BINDING COMPONENT OF ABC TRANSPORTER"/>
    <property type="match status" value="1"/>
</dbReference>
<dbReference type="InterPro" id="IPR000914">
    <property type="entry name" value="SBP_5_dom"/>
</dbReference>
<dbReference type="EMBL" id="LGTC01000001">
    <property type="protein sequence ID" value="KNY30148.1"/>
    <property type="molecule type" value="Genomic_DNA"/>
</dbReference>
<dbReference type="Gene3D" id="3.10.105.10">
    <property type="entry name" value="Dipeptide-binding Protein, Domain 3"/>
    <property type="match status" value="1"/>
</dbReference>
<feature type="chain" id="PRO_5039185696" evidence="5">
    <location>
        <begin position="19"/>
        <end position="530"/>
    </location>
</feature>
<evidence type="ECO:0000256" key="2">
    <source>
        <dbReference type="ARBA" id="ARBA00005695"/>
    </source>
</evidence>
<protein>
    <submittedName>
        <fullName evidence="7">ABC-type transporter, periplasmic subunit</fullName>
    </submittedName>
</protein>
<dbReference type="PATRIC" id="fig|398512.5.peg.5691"/>
<evidence type="ECO:0000256" key="4">
    <source>
        <dbReference type="ARBA" id="ARBA00022729"/>
    </source>
</evidence>
<evidence type="ECO:0000256" key="1">
    <source>
        <dbReference type="ARBA" id="ARBA00004193"/>
    </source>
</evidence>
<dbReference type="AlphaFoldDB" id="A0A0L6JWC7"/>
<dbReference type="CDD" id="cd08518">
    <property type="entry name" value="PBP2_NikA_DppA_OppA_like_19"/>
    <property type="match status" value="1"/>
</dbReference>
<dbReference type="eggNOG" id="COG0747">
    <property type="taxonomic scope" value="Bacteria"/>
</dbReference>
<dbReference type="PIRSF" id="PIRSF002741">
    <property type="entry name" value="MppA"/>
    <property type="match status" value="1"/>
</dbReference>
<name>A0A0L6JWC7_9FIRM</name>
<dbReference type="RefSeq" id="WP_036945327.1">
    <property type="nucleotide sequence ID" value="NZ_JQKC01000047.1"/>
</dbReference>
<evidence type="ECO:0000256" key="3">
    <source>
        <dbReference type="ARBA" id="ARBA00022448"/>
    </source>
</evidence>
<organism evidence="7 8">
    <name type="scientific">Pseudobacteroides cellulosolvens ATCC 35603 = DSM 2933</name>
    <dbReference type="NCBI Taxonomy" id="398512"/>
    <lineage>
        <taxon>Bacteria</taxon>
        <taxon>Bacillati</taxon>
        <taxon>Bacillota</taxon>
        <taxon>Clostridia</taxon>
        <taxon>Eubacteriales</taxon>
        <taxon>Oscillospiraceae</taxon>
        <taxon>Pseudobacteroides</taxon>
    </lineage>
</organism>
<dbReference type="SUPFAM" id="SSF53850">
    <property type="entry name" value="Periplasmic binding protein-like II"/>
    <property type="match status" value="1"/>
</dbReference>
<dbReference type="InterPro" id="IPR030678">
    <property type="entry name" value="Peptide/Ni-bd"/>
</dbReference>
<dbReference type="PANTHER" id="PTHR30290:SF9">
    <property type="entry name" value="OLIGOPEPTIDE-BINDING PROTEIN APPA"/>
    <property type="match status" value="1"/>
</dbReference>
<evidence type="ECO:0000313" key="8">
    <source>
        <dbReference type="Proteomes" id="UP000036923"/>
    </source>
</evidence>
<evidence type="ECO:0000256" key="5">
    <source>
        <dbReference type="SAM" id="SignalP"/>
    </source>
</evidence>
<dbReference type="InterPro" id="IPR039424">
    <property type="entry name" value="SBP_5"/>
</dbReference>
<keyword evidence="3" id="KW-0813">Transport</keyword>
<dbReference type="GO" id="GO:0042597">
    <property type="term" value="C:periplasmic space"/>
    <property type="evidence" value="ECO:0007669"/>
    <property type="project" value="UniProtKB-ARBA"/>
</dbReference>
<dbReference type="OrthoDB" id="9772924at2"/>
<dbReference type="Gene3D" id="3.40.190.10">
    <property type="entry name" value="Periplasmic binding protein-like II"/>
    <property type="match status" value="1"/>
</dbReference>
<comment type="similarity">
    <text evidence="2">Belongs to the bacterial solute-binding protein 5 family.</text>
</comment>
<sequence length="530" mass="59050">MFKKAIIFILICSTLVFSGCSGNKETSKNDVKRTELTMAISSEPDGGFDPTTGWGRYGSPLFQSTILKRDSDMKIVNDLATEYTVSSDGLVWTVKIRKDVKFSDGKPLTAADIVFTYETTAKSSSVVDLSVMEKVEAIDNYTVKFTLKNPQSTFVNILSNTGIVPKHAYGKDYSQKPVGSGPFKFVQWDKGQQLIVEANPEYYGDKPFFKKITFLYLSEEAAFAAAQSGTLDIAAIVPSYASNKVSGMHLLAVDSVDNRGIMFPYVKPGKKTKDGYPVGNEVTSDISIRKAINKVVDRKALVDGILNGYGSPAYTVCDKMPWWNPETVIEDADSEEAKKILSNGGWKDSDNDGILDKGNIKAEFKLIYPSGDQTRQSLAIAVADKVKDIGIKINVEGKSWDDIKTQMYSNAIVFGWGSHDPIEMYNLYNSKYMGVDYFNSGHYSNPTVDDYLNKAIEATDETQAIEYWKKAQWDGKTGFTTKGNAPWAWLVNLQHLYLVRDNLNIGKQKIHPHGHGWPLTDNIAEWVWKE</sequence>
<reference evidence="8" key="1">
    <citation type="submission" date="2015-07" db="EMBL/GenBank/DDBJ databases">
        <title>Near-Complete Genome Sequence of the Cellulolytic Bacterium Bacteroides (Pseudobacteroides) cellulosolvens ATCC 35603.</title>
        <authorList>
            <person name="Dassa B."/>
            <person name="Utturkar S.M."/>
            <person name="Klingeman D.M."/>
            <person name="Hurt R.A."/>
            <person name="Keller M."/>
            <person name="Xu J."/>
            <person name="Reddy Y.H.K."/>
            <person name="Borovok I."/>
            <person name="Grinberg I.R."/>
            <person name="Lamed R."/>
            <person name="Zhivin O."/>
            <person name="Bayer E.A."/>
            <person name="Brown S.D."/>
        </authorList>
    </citation>
    <scope>NUCLEOTIDE SEQUENCE [LARGE SCALE GENOMIC DNA]</scope>
    <source>
        <strain evidence="8">DSM 2933</strain>
    </source>
</reference>
<dbReference type="GO" id="GO:0015833">
    <property type="term" value="P:peptide transport"/>
    <property type="evidence" value="ECO:0007669"/>
    <property type="project" value="TreeGrafter"/>
</dbReference>
<evidence type="ECO:0000313" key="7">
    <source>
        <dbReference type="EMBL" id="KNY30148.1"/>
    </source>
</evidence>